<dbReference type="AlphaFoldDB" id="A0AB39P4Z2"/>
<evidence type="ECO:0000256" key="1">
    <source>
        <dbReference type="SAM" id="MobiDB-lite"/>
    </source>
</evidence>
<evidence type="ECO:0000313" key="2">
    <source>
        <dbReference type="EMBL" id="XDQ25439.1"/>
    </source>
</evidence>
<protein>
    <submittedName>
        <fullName evidence="2">Uncharacterized protein</fullName>
    </submittedName>
</protein>
<accession>A0AB39P4Z2</accession>
<gene>
    <name evidence="2" type="ORF">AB5J56_12400</name>
</gene>
<proteinExistence type="predicted"/>
<reference evidence="2" key="1">
    <citation type="submission" date="2024-07" db="EMBL/GenBank/DDBJ databases">
        <authorList>
            <person name="Yu S.T."/>
        </authorList>
    </citation>
    <scope>NUCLEOTIDE SEQUENCE</scope>
    <source>
        <strain evidence="2">R21</strain>
    </source>
</reference>
<organism evidence="2">
    <name type="scientific">Streptomyces sp. R21</name>
    <dbReference type="NCBI Taxonomy" id="3238627"/>
    <lineage>
        <taxon>Bacteria</taxon>
        <taxon>Bacillati</taxon>
        <taxon>Actinomycetota</taxon>
        <taxon>Actinomycetes</taxon>
        <taxon>Kitasatosporales</taxon>
        <taxon>Streptomycetaceae</taxon>
        <taxon>Streptomyces</taxon>
    </lineage>
</organism>
<sequence length="107" mass="11374">MRMRVTGAEDGAGPVQFVRRRRESVGHVRELVRMDAELAREAQASGVGEVGVEGFRVPYGGGDAVDRRADAELAGEVDVAEGGPDDTGRGAHLVGPLHAEGRLDKWP</sequence>
<dbReference type="RefSeq" id="WP_369232761.1">
    <property type="nucleotide sequence ID" value="NZ_CP163435.1"/>
</dbReference>
<feature type="region of interest" description="Disordered" evidence="1">
    <location>
        <begin position="79"/>
        <end position="107"/>
    </location>
</feature>
<dbReference type="EMBL" id="CP163435">
    <property type="protein sequence ID" value="XDQ25439.1"/>
    <property type="molecule type" value="Genomic_DNA"/>
</dbReference>
<name>A0AB39P4Z2_9ACTN</name>